<dbReference type="Proteomes" id="UP000253763">
    <property type="component" value="Unassembled WGS sequence"/>
</dbReference>
<dbReference type="InterPro" id="IPR021398">
    <property type="entry name" value="DUF3037"/>
</dbReference>
<comment type="caution">
    <text evidence="1">The sequence shown here is derived from an EMBL/GenBank/DDBJ whole genome shotgun (WGS) entry which is preliminary data.</text>
</comment>
<reference evidence="1 2" key="1">
    <citation type="submission" date="2018-05" db="EMBL/GenBank/DDBJ databases">
        <title>Draft Genome Sequences for a Diverse set of 7 Haemophilus Species.</title>
        <authorList>
            <person name="Nichols M."/>
            <person name="Topaz N."/>
            <person name="Wang X."/>
            <person name="Wang X."/>
            <person name="Boxrud D."/>
        </authorList>
    </citation>
    <scope>NUCLEOTIDE SEQUENCE [LARGE SCALE GENOMIC DNA]</scope>
    <source>
        <strain evidence="1 2">C2008003258</strain>
    </source>
</reference>
<proteinExistence type="predicted"/>
<name>A0AB37IV39_HAEPA</name>
<accession>A0AB37IV39</accession>
<organism evidence="1 2">
    <name type="scientific">Haemophilus parainfluenzae</name>
    <dbReference type="NCBI Taxonomy" id="729"/>
    <lineage>
        <taxon>Bacteria</taxon>
        <taxon>Pseudomonadati</taxon>
        <taxon>Pseudomonadota</taxon>
        <taxon>Gammaproteobacteria</taxon>
        <taxon>Pasteurellales</taxon>
        <taxon>Pasteurellaceae</taxon>
        <taxon>Haemophilus</taxon>
    </lineage>
</organism>
<dbReference type="EMBL" id="QEPZ01000002">
    <property type="protein sequence ID" value="RDE93661.1"/>
    <property type="molecule type" value="Genomic_DNA"/>
</dbReference>
<dbReference type="RefSeq" id="WP_070714598.1">
    <property type="nucleotide sequence ID" value="NZ_QEPZ01000002.1"/>
</dbReference>
<protein>
    <submittedName>
        <fullName evidence="1">DUF3037 domain-containing protein</fullName>
    </submittedName>
</protein>
<evidence type="ECO:0000313" key="2">
    <source>
        <dbReference type="Proteomes" id="UP000253763"/>
    </source>
</evidence>
<evidence type="ECO:0000313" key="1">
    <source>
        <dbReference type="EMBL" id="RDE93661.1"/>
    </source>
</evidence>
<sequence>MKQPILYSFVRFRPYVETGEFVNVGLLMCEPEKKKLTYRLVPKNNKRVNDFFYKSKMFETVRETINDELQYIVNRLFTGSAQEMATFFHHYIDIKEGIVQYSNAAVGIVDNPQDYFERLYAQFIQKAGVKEESQEQTILRHYKALFKQENDRVLSQYKQYMVNGDYAKFSLPLALKNQQDKQILKAVKPLVFDQIESPSMIEHCDNWVAKINRAEEEGLIKRDNILFALDTPSTAHKANILDTIKRTFDRFNLPHISWNEDRQILDFAKSI</sequence>
<dbReference type="Pfam" id="PF11236">
    <property type="entry name" value="DUF3037"/>
    <property type="match status" value="1"/>
</dbReference>
<dbReference type="AlphaFoldDB" id="A0AB37IV39"/>
<gene>
    <name evidence="1" type="ORF">DPV97_03850</name>
</gene>